<proteinExistence type="predicted"/>
<accession>A0AAV4WJE4</accession>
<dbReference type="EMBL" id="BPLR01016281">
    <property type="protein sequence ID" value="GIY82757.1"/>
    <property type="molecule type" value="Genomic_DNA"/>
</dbReference>
<evidence type="ECO:0000313" key="2">
    <source>
        <dbReference type="Proteomes" id="UP001054945"/>
    </source>
</evidence>
<evidence type="ECO:0000313" key="1">
    <source>
        <dbReference type="EMBL" id="GIY82757.1"/>
    </source>
</evidence>
<reference evidence="1 2" key="1">
    <citation type="submission" date="2021-06" db="EMBL/GenBank/DDBJ databases">
        <title>Caerostris extrusa draft genome.</title>
        <authorList>
            <person name="Kono N."/>
            <person name="Arakawa K."/>
        </authorList>
    </citation>
    <scope>NUCLEOTIDE SEQUENCE [LARGE SCALE GENOMIC DNA]</scope>
</reference>
<keyword evidence="2" id="KW-1185">Reference proteome</keyword>
<sequence length="104" mass="11717">MPKSHYESRILMLTKSDCFNDDSRYTAADLGYQNILDVSAEFLHLLQTSTSEFWAKNDAELFHSVARNLLIKNVHCLGPRRNKIPLDFSLSNLDASSGIAFIAP</sequence>
<protein>
    <submittedName>
        <fullName evidence="1">Uncharacterized protein</fullName>
    </submittedName>
</protein>
<dbReference type="AlphaFoldDB" id="A0AAV4WJE4"/>
<organism evidence="1 2">
    <name type="scientific">Caerostris extrusa</name>
    <name type="common">Bark spider</name>
    <name type="synonym">Caerostris bankana</name>
    <dbReference type="NCBI Taxonomy" id="172846"/>
    <lineage>
        <taxon>Eukaryota</taxon>
        <taxon>Metazoa</taxon>
        <taxon>Ecdysozoa</taxon>
        <taxon>Arthropoda</taxon>
        <taxon>Chelicerata</taxon>
        <taxon>Arachnida</taxon>
        <taxon>Araneae</taxon>
        <taxon>Araneomorphae</taxon>
        <taxon>Entelegynae</taxon>
        <taxon>Araneoidea</taxon>
        <taxon>Araneidae</taxon>
        <taxon>Caerostris</taxon>
    </lineage>
</organism>
<name>A0AAV4WJE4_CAEEX</name>
<gene>
    <name evidence="1" type="ORF">CEXT_558101</name>
</gene>
<comment type="caution">
    <text evidence="1">The sequence shown here is derived from an EMBL/GenBank/DDBJ whole genome shotgun (WGS) entry which is preliminary data.</text>
</comment>
<dbReference type="Proteomes" id="UP001054945">
    <property type="component" value="Unassembled WGS sequence"/>
</dbReference>